<dbReference type="PANTHER" id="PTHR11106">
    <property type="entry name" value="GANGLIOSIDE INDUCED DIFFERENTIATION ASSOCIATED PROTEIN 2-RELATED"/>
    <property type="match status" value="1"/>
</dbReference>
<accession>A0ABV8UQX9</accession>
<evidence type="ECO:0000313" key="2">
    <source>
        <dbReference type="EMBL" id="MFC4353310.1"/>
    </source>
</evidence>
<dbReference type="InterPro" id="IPR043472">
    <property type="entry name" value="Macro_dom-like"/>
</dbReference>
<proteinExistence type="predicted"/>
<dbReference type="SMART" id="SM00506">
    <property type="entry name" value="A1pp"/>
    <property type="match status" value="1"/>
</dbReference>
<keyword evidence="3" id="KW-1185">Reference proteome</keyword>
<evidence type="ECO:0000259" key="1">
    <source>
        <dbReference type="PROSITE" id="PS51154"/>
    </source>
</evidence>
<dbReference type="PROSITE" id="PS51154">
    <property type="entry name" value="MACRO"/>
    <property type="match status" value="1"/>
</dbReference>
<dbReference type="PANTHER" id="PTHR11106:SF27">
    <property type="entry name" value="MACRO DOMAIN-CONTAINING PROTEIN"/>
    <property type="match status" value="1"/>
</dbReference>
<protein>
    <submittedName>
        <fullName evidence="2">Macro domain-containing protein</fullName>
    </submittedName>
</protein>
<reference evidence="3" key="1">
    <citation type="journal article" date="2019" name="Int. J. Syst. Evol. Microbiol.">
        <title>The Global Catalogue of Microorganisms (GCM) 10K type strain sequencing project: providing services to taxonomists for standard genome sequencing and annotation.</title>
        <authorList>
            <consortium name="The Broad Institute Genomics Platform"/>
            <consortium name="The Broad Institute Genome Sequencing Center for Infectious Disease"/>
            <person name="Wu L."/>
            <person name="Ma J."/>
        </authorList>
    </citation>
    <scope>NUCLEOTIDE SEQUENCE [LARGE SCALE GENOMIC DNA]</scope>
    <source>
        <strain evidence="3">CECT 8472</strain>
    </source>
</reference>
<dbReference type="Proteomes" id="UP001595799">
    <property type="component" value="Unassembled WGS sequence"/>
</dbReference>
<dbReference type="RefSeq" id="WP_382423684.1">
    <property type="nucleotide sequence ID" value="NZ_JBHSCW010000011.1"/>
</dbReference>
<name>A0ABV8UQX9_9PROT</name>
<gene>
    <name evidence="2" type="ORF">ACFOW6_17310</name>
</gene>
<dbReference type="EMBL" id="JBHSCW010000011">
    <property type="protein sequence ID" value="MFC4353310.1"/>
    <property type="molecule type" value="Genomic_DNA"/>
</dbReference>
<comment type="caution">
    <text evidence="2">The sequence shown here is derived from an EMBL/GenBank/DDBJ whole genome shotgun (WGS) entry which is preliminary data.</text>
</comment>
<evidence type="ECO:0000313" key="3">
    <source>
        <dbReference type="Proteomes" id="UP001595799"/>
    </source>
</evidence>
<feature type="domain" description="Macro" evidence="1">
    <location>
        <begin position="1"/>
        <end position="176"/>
    </location>
</feature>
<organism evidence="2 3">
    <name type="scientific">Fodinicurvata halophila</name>
    <dbReference type="NCBI Taxonomy" id="1419723"/>
    <lineage>
        <taxon>Bacteria</taxon>
        <taxon>Pseudomonadati</taxon>
        <taxon>Pseudomonadota</taxon>
        <taxon>Alphaproteobacteria</taxon>
        <taxon>Rhodospirillales</taxon>
        <taxon>Rhodovibrionaceae</taxon>
        <taxon>Fodinicurvata</taxon>
    </lineage>
</organism>
<dbReference type="Pfam" id="PF01661">
    <property type="entry name" value="Macro"/>
    <property type="match status" value="1"/>
</dbReference>
<sequence>MKIEVNQVALECRVGDIAAQSDIEAVVNAANAELMPGGGVAGALHARAGRELAKACAPLAPISPGEAVLTKGFNLPNAYVIHTLGPVYGRDEPSEELLAHCYRQSLKVAENQGIASVAFPAISTGAFGYPLVSGAEVACRTVVSMVPELSHVRLVRFVMFDERAHEVFSEKLQQVAE</sequence>
<dbReference type="SUPFAM" id="SSF52949">
    <property type="entry name" value="Macro domain-like"/>
    <property type="match status" value="1"/>
</dbReference>
<dbReference type="Gene3D" id="3.40.220.10">
    <property type="entry name" value="Leucine Aminopeptidase, subunit E, domain 1"/>
    <property type="match status" value="1"/>
</dbReference>
<dbReference type="InterPro" id="IPR002589">
    <property type="entry name" value="Macro_dom"/>
</dbReference>